<evidence type="ECO:0000256" key="1">
    <source>
        <dbReference type="SAM" id="MobiDB-lite"/>
    </source>
</evidence>
<feature type="region of interest" description="Disordered" evidence="1">
    <location>
        <begin position="1"/>
        <end position="94"/>
    </location>
</feature>
<proteinExistence type="predicted"/>
<protein>
    <submittedName>
        <fullName evidence="2">Uncharacterized protein</fullName>
    </submittedName>
</protein>
<gene>
    <name evidence="2" type="ORF">B296_00053579</name>
</gene>
<evidence type="ECO:0000313" key="2">
    <source>
        <dbReference type="EMBL" id="RRT39873.1"/>
    </source>
</evidence>
<reference evidence="2 3" key="1">
    <citation type="journal article" date="2014" name="Agronomy (Basel)">
        <title>A Draft Genome Sequence for Ensete ventricosum, the Drought-Tolerant Tree Against Hunger.</title>
        <authorList>
            <person name="Harrison J."/>
            <person name="Moore K.A."/>
            <person name="Paszkiewicz K."/>
            <person name="Jones T."/>
            <person name="Grant M."/>
            <person name="Ambacheew D."/>
            <person name="Muzemil S."/>
            <person name="Studholme D.J."/>
        </authorList>
    </citation>
    <scope>NUCLEOTIDE SEQUENCE [LARGE SCALE GENOMIC DNA]</scope>
</reference>
<organism evidence="2 3">
    <name type="scientific">Ensete ventricosum</name>
    <name type="common">Abyssinian banana</name>
    <name type="synonym">Musa ensete</name>
    <dbReference type="NCBI Taxonomy" id="4639"/>
    <lineage>
        <taxon>Eukaryota</taxon>
        <taxon>Viridiplantae</taxon>
        <taxon>Streptophyta</taxon>
        <taxon>Embryophyta</taxon>
        <taxon>Tracheophyta</taxon>
        <taxon>Spermatophyta</taxon>
        <taxon>Magnoliopsida</taxon>
        <taxon>Liliopsida</taxon>
        <taxon>Zingiberales</taxon>
        <taxon>Musaceae</taxon>
        <taxon>Ensete</taxon>
    </lineage>
</organism>
<dbReference type="Proteomes" id="UP000287651">
    <property type="component" value="Unassembled WGS sequence"/>
</dbReference>
<sequence length="94" mass="10122">MQSRPPTAKPAARGSRLRPRPKPPCRGSQPARGSRQQAWLPVGMAGACRGDTYGRTGATDYSQGPLARGQPAATRPPARGGYPQWQQPHGHERL</sequence>
<accession>A0A426XK91</accession>
<name>A0A426XK91_ENSVE</name>
<dbReference type="EMBL" id="AMZH03019811">
    <property type="protein sequence ID" value="RRT39873.1"/>
    <property type="molecule type" value="Genomic_DNA"/>
</dbReference>
<evidence type="ECO:0000313" key="3">
    <source>
        <dbReference type="Proteomes" id="UP000287651"/>
    </source>
</evidence>
<comment type="caution">
    <text evidence="2">The sequence shown here is derived from an EMBL/GenBank/DDBJ whole genome shotgun (WGS) entry which is preliminary data.</text>
</comment>
<dbReference type="AlphaFoldDB" id="A0A426XK91"/>